<dbReference type="Proteomes" id="UP000632063">
    <property type="component" value="Unassembled WGS sequence"/>
</dbReference>
<dbReference type="EMBL" id="JACYXI010000021">
    <property type="protein sequence ID" value="MBD8894115.1"/>
    <property type="molecule type" value="Genomic_DNA"/>
</dbReference>
<dbReference type="Gene3D" id="3.30.2310.20">
    <property type="entry name" value="RelE-like"/>
    <property type="match status" value="1"/>
</dbReference>
<dbReference type="RefSeq" id="WP_192150764.1">
    <property type="nucleotide sequence ID" value="NZ_JACYXI010000021.1"/>
</dbReference>
<keyword evidence="3" id="KW-1185">Reference proteome</keyword>
<name>A0ABR9CUU7_9HYPH</name>
<dbReference type="InterPro" id="IPR035093">
    <property type="entry name" value="RelE/ParE_toxin_dom_sf"/>
</dbReference>
<keyword evidence="1" id="KW-1277">Toxin-antitoxin system</keyword>
<protein>
    <submittedName>
        <fullName evidence="2">Type II toxin-antitoxin system RelE/ParE family toxin</fullName>
    </submittedName>
</protein>
<reference evidence="3" key="1">
    <citation type="submission" date="2020-09" db="EMBL/GenBank/DDBJ databases">
        <title>The genome sequence of strain Labrenzia suaedae 4C16A.</title>
        <authorList>
            <person name="Liu Y."/>
        </authorList>
    </citation>
    <scope>NUCLEOTIDE SEQUENCE [LARGE SCALE GENOMIC DNA]</scope>
    <source>
        <strain evidence="3">4C16A</strain>
    </source>
</reference>
<organism evidence="2 3">
    <name type="scientific">Roseibium litorale</name>
    <dbReference type="NCBI Taxonomy" id="2803841"/>
    <lineage>
        <taxon>Bacteria</taxon>
        <taxon>Pseudomonadati</taxon>
        <taxon>Pseudomonadota</taxon>
        <taxon>Alphaproteobacteria</taxon>
        <taxon>Hyphomicrobiales</taxon>
        <taxon>Stappiaceae</taxon>
        <taxon>Roseibium</taxon>
    </lineage>
</organism>
<accession>A0ABR9CUU7</accession>
<evidence type="ECO:0000256" key="1">
    <source>
        <dbReference type="ARBA" id="ARBA00022649"/>
    </source>
</evidence>
<proteinExistence type="predicted"/>
<comment type="caution">
    <text evidence="2">The sequence shown here is derived from an EMBL/GenBank/DDBJ whole genome shotgun (WGS) entry which is preliminary data.</text>
</comment>
<dbReference type="InterPro" id="IPR007712">
    <property type="entry name" value="RelE/ParE_toxin"/>
</dbReference>
<sequence>MPRIIRSALFKRQLIDITSGYRTRAGSKIALKFVNQIEAAIGFIAAKPLACSVYTRLESKEFRKWGIQDFPVSLFFRLDGEDTIILEALYAHRMNIAARLPKDTE</sequence>
<evidence type="ECO:0000313" key="2">
    <source>
        <dbReference type="EMBL" id="MBD8894115.1"/>
    </source>
</evidence>
<dbReference type="Pfam" id="PF05016">
    <property type="entry name" value="ParE_toxin"/>
    <property type="match status" value="1"/>
</dbReference>
<reference evidence="2 3" key="2">
    <citation type="journal article" date="2021" name="Int. J. Syst. Evol. Microbiol.">
        <title>Roseibium litorale sp. nov., isolated from a tidal flat sediment and proposal for the reclassification of Labrenzia polysiphoniae as Roseibium polysiphoniae comb. nov.</title>
        <authorList>
            <person name="Liu Y."/>
            <person name="Pei T."/>
            <person name="Du J."/>
            <person name="Chao M."/>
            <person name="Deng M.R."/>
            <person name="Zhu H."/>
        </authorList>
    </citation>
    <scope>NUCLEOTIDE SEQUENCE [LARGE SCALE GENOMIC DNA]</scope>
    <source>
        <strain evidence="2 3">4C16A</strain>
    </source>
</reference>
<evidence type="ECO:0000313" key="3">
    <source>
        <dbReference type="Proteomes" id="UP000632063"/>
    </source>
</evidence>
<gene>
    <name evidence="2" type="ORF">IG616_21425</name>
</gene>